<sequence length="61" mass="7147">MITEEQLENLLEIFDHWKDLPEIVRSCSVPYYVQDGIDAVWKAIKEIKNENVFRVVGRIVG</sequence>
<dbReference type="EMBL" id="MT142727">
    <property type="protein sequence ID" value="QJA87703.1"/>
    <property type="molecule type" value="Genomic_DNA"/>
</dbReference>
<gene>
    <name evidence="1" type="ORF">MM415B02907_0005</name>
</gene>
<organism evidence="1">
    <name type="scientific">viral metagenome</name>
    <dbReference type="NCBI Taxonomy" id="1070528"/>
    <lineage>
        <taxon>unclassified sequences</taxon>
        <taxon>metagenomes</taxon>
        <taxon>organismal metagenomes</taxon>
    </lineage>
</organism>
<name>A0A6M3KZK6_9ZZZZ</name>
<reference evidence="1" key="1">
    <citation type="submission" date="2020-03" db="EMBL/GenBank/DDBJ databases">
        <title>The deep terrestrial virosphere.</title>
        <authorList>
            <person name="Holmfeldt K."/>
            <person name="Nilsson E."/>
            <person name="Simone D."/>
            <person name="Lopez-Fernandez M."/>
            <person name="Wu X."/>
            <person name="de Brujin I."/>
            <person name="Lundin D."/>
            <person name="Andersson A."/>
            <person name="Bertilsson S."/>
            <person name="Dopson M."/>
        </authorList>
    </citation>
    <scope>NUCLEOTIDE SEQUENCE</scope>
    <source>
        <strain evidence="1">MM415B02907</strain>
    </source>
</reference>
<evidence type="ECO:0000313" key="1">
    <source>
        <dbReference type="EMBL" id="QJA87703.1"/>
    </source>
</evidence>
<accession>A0A6M3KZK6</accession>
<proteinExistence type="predicted"/>
<protein>
    <submittedName>
        <fullName evidence="1">Uncharacterized protein</fullName>
    </submittedName>
</protein>
<dbReference type="AlphaFoldDB" id="A0A6M3KZK6"/>